<evidence type="ECO:0000256" key="3">
    <source>
        <dbReference type="SAM" id="MobiDB-lite"/>
    </source>
</evidence>
<dbReference type="KEGG" id="sla:SERLADRAFT_385716"/>
<dbReference type="Proteomes" id="UP000008064">
    <property type="component" value="Unassembled WGS sequence"/>
</dbReference>
<dbReference type="RefSeq" id="XP_007316886.1">
    <property type="nucleotide sequence ID" value="XM_007316824.1"/>
</dbReference>
<dbReference type="InterPro" id="IPR008978">
    <property type="entry name" value="HSP20-like_chaperone"/>
</dbReference>
<dbReference type="CDD" id="cd06464">
    <property type="entry name" value="ACD_sHsps-like"/>
    <property type="match status" value="1"/>
</dbReference>
<evidence type="ECO:0000256" key="2">
    <source>
        <dbReference type="RuleBase" id="RU003616"/>
    </source>
</evidence>
<dbReference type="OrthoDB" id="1431247at2759"/>
<feature type="non-terminal residue" evidence="5">
    <location>
        <position position="109"/>
    </location>
</feature>
<feature type="domain" description="SHSP" evidence="4">
    <location>
        <begin position="9"/>
        <end position="109"/>
    </location>
</feature>
<protein>
    <recommendedName>
        <fullName evidence="4">SHSP domain-containing protein</fullName>
    </recommendedName>
</protein>
<dbReference type="Gene3D" id="2.60.40.790">
    <property type="match status" value="1"/>
</dbReference>
<reference evidence="5" key="1">
    <citation type="submission" date="2011-04" db="EMBL/GenBank/DDBJ databases">
        <title>Evolution of plant cell wall degrading machinery underlies the functional diversity of forest fungi.</title>
        <authorList>
            <consortium name="US DOE Joint Genome Institute (JGI-PGF)"/>
            <person name="Eastwood D.C."/>
            <person name="Floudas D."/>
            <person name="Binder M."/>
            <person name="Majcherczyk A."/>
            <person name="Schneider P."/>
            <person name="Aerts A."/>
            <person name="Asiegbu F.O."/>
            <person name="Baker S.E."/>
            <person name="Barry K."/>
            <person name="Bendiksby M."/>
            <person name="Blumentritt M."/>
            <person name="Coutinho P.M."/>
            <person name="Cullen D."/>
            <person name="Cullen D."/>
            <person name="Gathman A."/>
            <person name="Goodell B."/>
            <person name="Henrissat B."/>
            <person name="Ihrmark K."/>
            <person name="Kauserud H."/>
            <person name="Kohler A."/>
            <person name="LaButti K."/>
            <person name="Lapidus A."/>
            <person name="Lavin J.L."/>
            <person name="Lee Y.-H."/>
            <person name="Lindquist E."/>
            <person name="Lilly W."/>
            <person name="Lucas S."/>
            <person name="Morin E."/>
            <person name="Murat C."/>
            <person name="Oguiza J.A."/>
            <person name="Park J."/>
            <person name="Pisabarro A.G."/>
            <person name="Riley R."/>
            <person name="Rosling A."/>
            <person name="Salamov A."/>
            <person name="Schmidt O."/>
            <person name="Schmutz J."/>
            <person name="Skrede I."/>
            <person name="Stenlid J."/>
            <person name="Wiebenga A."/>
            <person name="Xie X."/>
            <person name="Kues U."/>
            <person name="Hibbett D.S."/>
            <person name="Hoffmeister D."/>
            <person name="Hogberg N."/>
            <person name="Martin F."/>
            <person name="Grigoriev I.V."/>
            <person name="Watkinson S.C."/>
        </authorList>
    </citation>
    <scope>NUCLEOTIDE SEQUENCE</scope>
    <source>
        <strain evidence="5">S7.9</strain>
    </source>
</reference>
<dbReference type="Pfam" id="PF00011">
    <property type="entry name" value="HSP20"/>
    <property type="match status" value="1"/>
</dbReference>
<evidence type="ECO:0000256" key="1">
    <source>
        <dbReference type="PROSITE-ProRule" id="PRU00285"/>
    </source>
</evidence>
<dbReference type="InterPro" id="IPR002068">
    <property type="entry name" value="A-crystallin/Hsp20_dom"/>
</dbReference>
<organism>
    <name type="scientific">Serpula lacrymans var. lacrymans (strain S7.9)</name>
    <name type="common">Dry rot fungus</name>
    <dbReference type="NCBI Taxonomy" id="578457"/>
    <lineage>
        <taxon>Eukaryota</taxon>
        <taxon>Fungi</taxon>
        <taxon>Dikarya</taxon>
        <taxon>Basidiomycota</taxon>
        <taxon>Agaricomycotina</taxon>
        <taxon>Agaricomycetes</taxon>
        <taxon>Agaricomycetidae</taxon>
        <taxon>Boletales</taxon>
        <taxon>Coniophorineae</taxon>
        <taxon>Serpulaceae</taxon>
        <taxon>Serpula</taxon>
    </lineage>
</organism>
<proteinExistence type="inferred from homology"/>
<feature type="compositionally biased region" description="Polar residues" evidence="3">
    <location>
        <begin position="1"/>
        <end position="11"/>
    </location>
</feature>
<feature type="region of interest" description="Disordered" evidence="3">
    <location>
        <begin position="1"/>
        <end position="23"/>
    </location>
</feature>
<dbReference type="GeneID" id="18811167"/>
<dbReference type="SUPFAM" id="SSF49764">
    <property type="entry name" value="HSP20-like chaperones"/>
    <property type="match status" value="1"/>
</dbReference>
<dbReference type="PROSITE" id="PS01031">
    <property type="entry name" value="SHSP"/>
    <property type="match status" value="1"/>
</dbReference>
<comment type="similarity">
    <text evidence="1 2">Belongs to the small heat shock protein (HSP20) family.</text>
</comment>
<evidence type="ECO:0000313" key="5">
    <source>
        <dbReference type="EMBL" id="EGO26713.1"/>
    </source>
</evidence>
<dbReference type="AlphaFoldDB" id="F8NR66"/>
<dbReference type="HOGENOM" id="CLU_046737_8_11_1"/>
<name>F8NR66_SERL9</name>
<dbReference type="EMBL" id="GL945432">
    <property type="protein sequence ID" value="EGO26713.1"/>
    <property type="molecule type" value="Genomic_DNA"/>
</dbReference>
<sequence length="109" mass="11937">MLAAQRNQQDNPKLKPRLELCDDPDSSRVTATLELPGLKANDIAIHLDGSRLIISGERRSNIPPDKVLADSKYPVKEIKYGKFDRIVDVPAGTMMSTVSASMSDGMLLV</sequence>
<gene>
    <name evidence="5" type="ORF">SERLADRAFT_385716</name>
</gene>
<accession>F8NR66</accession>
<evidence type="ECO:0000259" key="4">
    <source>
        <dbReference type="PROSITE" id="PS01031"/>
    </source>
</evidence>